<dbReference type="InterPro" id="IPR036514">
    <property type="entry name" value="SGNH_hydro_sf"/>
</dbReference>
<gene>
    <name evidence="4" type="ORF">Vretifemale_16615</name>
    <name evidence="5" type="ORF">Vretimale_17276</name>
</gene>
<dbReference type="EMBL" id="BNCQ01000055">
    <property type="protein sequence ID" value="GIM14258.1"/>
    <property type="molecule type" value="Genomic_DNA"/>
</dbReference>
<dbReference type="PANTHER" id="PTHR31988">
    <property type="entry name" value="ESTERASE, PUTATIVE (DUF303)-RELATED"/>
    <property type="match status" value="1"/>
</dbReference>
<dbReference type="OrthoDB" id="42638at2759"/>
<dbReference type="SUPFAM" id="SSF52266">
    <property type="entry name" value="SGNH hydrolase"/>
    <property type="match status" value="1"/>
</dbReference>
<feature type="domain" description="Sialate O-acetylesterase" evidence="3">
    <location>
        <begin position="87"/>
        <end position="332"/>
    </location>
</feature>
<evidence type="ECO:0000256" key="2">
    <source>
        <dbReference type="SAM" id="MobiDB-lite"/>
    </source>
</evidence>
<keyword evidence="1" id="KW-0378">Hydrolase</keyword>
<dbReference type="Pfam" id="PF03629">
    <property type="entry name" value="SASA"/>
    <property type="match status" value="1"/>
</dbReference>
<proteinExistence type="predicted"/>
<organism evidence="4 6">
    <name type="scientific">Volvox reticuliferus</name>
    <dbReference type="NCBI Taxonomy" id="1737510"/>
    <lineage>
        <taxon>Eukaryota</taxon>
        <taxon>Viridiplantae</taxon>
        <taxon>Chlorophyta</taxon>
        <taxon>core chlorophytes</taxon>
        <taxon>Chlorophyceae</taxon>
        <taxon>CS clade</taxon>
        <taxon>Chlamydomonadales</taxon>
        <taxon>Volvocaceae</taxon>
        <taxon>Volvox</taxon>
    </lineage>
</organism>
<dbReference type="Proteomes" id="UP000722791">
    <property type="component" value="Unassembled WGS sequence"/>
</dbReference>
<feature type="region of interest" description="Disordered" evidence="2">
    <location>
        <begin position="415"/>
        <end position="444"/>
    </location>
</feature>
<dbReference type="Gene3D" id="3.40.50.1110">
    <property type="entry name" value="SGNH hydrolase"/>
    <property type="match status" value="1"/>
</dbReference>
<dbReference type="AlphaFoldDB" id="A0A8J4CRW9"/>
<evidence type="ECO:0000256" key="1">
    <source>
        <dbReference type="ARBA" id="ARBA00022801"/>
    </source>
</evidence>
<sequence>MGARQSSYLVDAHDPQPQPQTQQAGAPAHEALGIAGARRPPPLNLVAPSAPTSRRRVPICSALETVDIASTHPHSPTPSPAAMGLVDVWIVAGQSNAVGDNAADGTSIPHAAQPLPGLVMSYDSTGVWRDATPNIHAGIHGYSREPSCGPGISFGRTLVSLGLSGRVGLVPTAKGATSLFYDWKPAGGGDLYGTMIARTKAALSAPLPGGGSCRLRGMIWVQGEADAEEKVGPGPSEAYGANFTTYVQAVRRDLASYHAQLPIIIGVMALRKRECFPYLAAVRRAQLGIPVPGLLRVDLAGYEFFEEYGGFHVHLTKDGATALGAAMAHTYYSAVVRAGLPRRPGDSVAAAAVTAFALGPGAFSGGGAVVGPAAAKPHAAAMAAAAAGGDGDSAAAPVQGSLALVPEVSRSASGLSAAQVGDGGEPMKGYVDEAEPRPLEGDREGQGFPLPLSRGMEPAENIVEVVKTFADVALAGNAAVAKEELQNDVGGAVGTDSAAGFAQVVDSRIDGLDGQ</sequence>
<dbReference type="InterPro" id="IPR052940">
    <property type="entry name" value="Carb_Esterase_6"/>
</dbReference>
<dbReference type="GO" id="GO:0016787">
    <property type="term" value="F:hydrolase activity"/>
    <property type="evidence" value="ECO:0007669"/>
    <property type="project" value="UniProtKB-KW"/>
</dbReference>
<name>A0A8J4CRW9_9CHLO</name>
<evidence type="ECO:0000313" key="6">
    <source>
        <dbReference type="Proteomes" id="UP000747110"/>
    </source>
</evidence>
<evidence type="ECO:0000259" key="3">
    <source>
        <dbReference type="Pfam" id="PF03629"/>
    </source>
</evidence>
<comment type="caution">
    <text evidence="4">The sequence shown here is derived from an EMBL/GenBank/DDBJ whole genome shotgun (WGS) entry which is preliminary data.</text>
</comment>
<evidence type="ECO:0000313" key="5">
    <source>
        <dbReference type="EMBL" id="GIM14258.1"/>
    </source>
</evidence>
<keyword evidence="6" id="KW-1185">Reference proteome</keyword>
<evidence type="ECO:0000313" key="4">
    <source>
        <dbReference type="EMBL" id="GIL88692.1"/>
    </source>
</evidence>
<accession>A0A8J4CRW9</accession>
<dbReference type="Proteomes" id="UP000747110">
    <property type="component" value="Unassembled WGS sequence"/>
</dbReference>
<dbReference type="InterPro" id="IPR005181">
    <property type="entry name" value="SASA"/>
</dbReference>
<protein>
    <recommendedName>
        <fullName evidence="3">Sialate O-acetylesterase domain-containing protein</fullName>
    </recommendedName>
</protein>
<reference evidence="4" key="1">
    <citation type="journal article" date="2021" name="Proc. Natl. Acad. Sci. U.S.A.">
        <title>Three genomes in the algal genus Volvox reveal the fate of a haploid sex-determining region after a transition to homothallism.</title>
        <authorList>
            <person name="Yamamoto K."/>
            <person name="Hamaji T."/>
            <person name="Kawai-Toyooka H."/>
            <person name="Matsuzaki R."/>
            <person name="Takahashi F."/>
            <person name="Nishimura Y."/>
            <person name="Kawachi M."/>
            <person name="Noguchi H."/>
            <person name="Minakuchi Y."/>
            <person name="Umen J.G."/>
            <person name="Toyoda A."/>
            <person name="Nozaki H."/>
        </authorList>
    </citation>
    <scope>NUCLEOTIDE SEQUENCE</scope>
    <source>
        <strain evidence="5">NIES-3785</strain>
        <strain evidence="4">NIES-3786</strain>
    </source>
</reference>
<dbReference type="EMBL" id="BNCP01000046">
    <property type="protein sequence ID" value="GIL88692.1"/>
    <property type="molecule type" value="Genomic_DNA"/>
</dbReference>
<feature type="compositionally biased region" description="Basic and acidic residues" evidence="2">
    <location>
        <begin position="430"/>
        <end position="444"/>
    </location>
</feature>
<dbReference type="PANTHER" id="PTHR31988:SF19">
    <property type="entry name" value="9-O-ACETYL-N-ACETYLNEURAMINIC ACID DEACETYLASE-RELATED"/>
    <property type="match status" value="1"/>
</dbReference>
<feature type="compositionally biased region" description="Low complexity" evidence="2">
    <location>
        <begin position="19"/>
        <end position="28"/>
    </location>
</feature>
<feature type="region of interest" description="Disordered" evidence="2">
    <location>
        <begin position="1"/>
        <end position="28"/>
    </location>
</feature>